<dbReference type="Proteomes" id="UP000217790">
    <property type="component" value="Unassembled WGS sequence"/>
</dbReference>
<dbReference type="EMBL" id="KZ293732">
    <property type="protein sequence ID" value="PBK81320.1"/>
    <property type="molecule type" value="Genomic_DNA"/>
</dbReference>
<accession>A0A2H3CHI5</accession>
<reference evidence="2" key="1">
    <citation type="journal article" date="2017" name="Nat. Ecol. Evol.">
        <title>Genome expansion and lineage-specific genetic innovations in the forest pathogenic fungi Armillaria.</title>
        <authorList>
            <person name="Sipos G."/>
            <person name="Prasanna A.N."/>
            <person name="Walter M.C."/>
            <person name="O'Connor E."/>
            <person name="Balint B."/>
            <person name="Krizsan K."/>
            <person name="Kiss B."/>
            <person name="Hess J."/>
            <person name="Varga T."/>
            <person name="Slot J."/>
            <person name="Riley R."/>
            <person name="Boka B."/>
            <person name="Rigling D."/>
            <person name="Barry K."/>
            <person name="Lee J."/>
            <person name="Mihaltcheva S."/>
            <person name="LaButti K."/>
            <person name="Lipzen A."/>
            <person name="Waldron R."/>
            <person name="Moloney N.M."/>
            <person name="Sperisen C."/>
            <person name="Kredics L."/>
            <person name="Vagvoelgyi C."/>
            <person name="Patrignani A."/>
            <person name="Fitzpatrick D."/>
            <person name="Nagy I."/>
            <person name="Doyle S."/>
            <person name="Anderson J.B."/>
            <person name="Grigoriev I.V."/>
            <person name="Gueldener U."/>
            <person name="Muensterkoetter M."/>
            <person name="Nagy L.G."/>
        </authorList>
    </citation>
    <scope>NUCLEOTIDE SEQUENCE [LARGE SCALE GENOMIC DNA]</scope>
    <source>
        <strain evidence="2">Ar21-2</strain>
    </source>
</reference>
<gene>
    <name evidence="1" type="ORF">ARMGADRAFT_1039470</name>
</gene>
<proteinExistence type="predicted"/>
<sequence length="100" mass="11519">MNKPWWTFDLPNQDFPIFYVTVRYAATELRFDDHWEYLTAVGQNGHIGTGTTYNSITSNYYDPNVDDPTDVSSFPFRALGNGSDIANGEYHFRIAESIRK</sequence>
<protein>
    <submittedName>
        <fullName evidence="1">Uncharacterized protein</fullName>
    </submittedName>
</protein>
<name>A0A2H3CHI5_ARMGA</name>
<keyword evidence="2" id="KW-1185">Reference proteome</keyword>
<organism evidence="1 2">
    <name type="scientific">Armillaria gallica</name>
    <name type="common">Bulbous honey fungus</name>
    <name type="synonym">Armillaria bulbosa</name>
    <dbReference type="NCBI Taxonomy" id="47427"/>
    <lineage>
        <taxon>Eukaryota</taxon>
        <taxon>Fungi</taxon>
        <taxon>Dikarya</taxon>
        <taxon>Basidiomycota</taxon>
        <taxon>Agaricomycotina</taxon>
        <taxon>Agaricomycetes</taxon>
        <taxon>Agaricomycetidae</taxon>
        <taxon>Agaricales</taxon>
        <taxon>Marasmiineae</taxon>
        <taxon>Physalacriaceae</taxon>
        <taxon>Armillaria</taxon>
    </lineage>
</organism>
<dbReference type="InParanoid" id="A0A2H3CHI5"/>
<evidence type="ECO:0000313" key="2">
    <source>
        <dbReference type="Proteomes" id="UP000217790"/>
    </source>
</evidence>
<dbReference type="STRING" id="47427.A0A2H3CHI5"/>
<evidence type="ECO:0000313" key="1">
    <source>
        <dbReference type="EMBL" id="PBK81320.1"/>
    </source>
</evidence>
<dbReference type="AlphaFoldDB" id="A0A2H3CHI5"/>
<dbReference type="OrthoDB" id="10256524at2759"/>